<feature type="region of interest" description="Disordered" evidence="1">
    <location>
        <begin position="127"/>
        <end position="162"/>
    </location>
</feature>
<organism evidence="2 3">
    <name type="scientific">Thermomonas aquatica</name>
    <dbReference type="NCBI Taxonomy" id="2202149"/>
    <lineage>
        <taxon>Bacteria</taxon>
        <taxon>Pseudomonadati</taxon>
        <taxon>Pseudomonadota</taxon>
        <taxon>Gammaproteobacteria</taxon>
        <taxon>Lysobacterales</taxon>
        <taxon>Lysobacteraceae</taxon>
        <taxon>Thermomonas</taxon>
    </lineage>
</organism>
<dbReference type="Proteomes" id="UP000308149">
    <property type="component" value="Chromosome"/>
</dbReference>
<dbReference type="InterPro" id="IPR047675">
    <property type="entry name" value="Putative_zinc-bd"/>
</dbReference>
<keyword evidence="3" id="KW-1185">Reference proteome</keyword>
<accession>A0A5B7ZLU4</accession>
<evidence type="ECO:0000313" key="3">
    <source>
        <dbReference type="Proteomes" id="UP000308149"/>
    </source>
</evidence>
<dbReference type="RefSeq" id="WP_139715058.1">
    <property type="nucleotide sequence ID" value="NZ_CP040871.1"/>
</dbReference>
<dbReference type="AlphaFoldDB" id="A0A5B7ZLU4"/>
<evidence type="ECO:0000313" key="2">
    <source>
        <dbReference type="EMBL" id="QDA56130.1"/>
    </source>
</evidence>
<dbReference type="OrthoDB" id="7597230at2"/>
<dbReference type="EMBL" id="CP040871">
    <property type="protein sequence ID" value="QDA56130.1"/>
    <property type="molecule type" value="Genomic_DNA"/>
</dbReference>
<evidence type="ECO:0000256" key="1">
    <source>
        <dbReference type="SAM" id="MobiDB-lite"/>
    </source>
</evidence>
<proteinExistence type="predicted"/>
<protein>
    <submittedName>
        <fullName evidence="2">Uncharacterized protein</fullName>
    </submittedName>
</protein>
<dbReference type="NCBIfam" id="NF041373">
    <property type="entry name" value="HGG_STG"/>
    <property type="match status" value="1"/>
</dbReference>
<sequence>MTDADGYLSRDREHLAKLQRQRRARMVRIDYMPTDDALAAIEAKRATLRPGSVAATNSAVLDAIVTEWATLTGINCDELERPMTPANGPELTDAIAQARMTSEPLPDWLLQRMAKVKPTPAKRIPCGATRHRDGQPCQALSEPGKRRCRFHGGRSTGPRTDEGKARALANLMRGGVRPGLAIFEGRPHDEAVE</sequence>
<gene>
    <name evidence="2" type="ORF">FHQ07_01715</name>
</gene>
<reference evidence="2 3" key="1">
    <citation type="submission" date="2019-06" db="EMBL/GenBank/DDBJ databases">
        <title>Thermomonas aquatica sp. nov., isolated from an industrial wastewater treatment plant.</title>
        <authorList>
            <person name="Jeon J.H."/>
            <person name="Park D.-S."/>
        </authorList>
    </citation>
    <scope>NUCLEOTIDE SEQUENCE [LARGE SCALE GENOMIC DNA]</scope>
    <source>
        <strain evidence="2 3">SY21</strain>
    </source>
</reference>
<name>A0A5B7ZLU4_9GAMM</name>
<dbReference type="KEGG" id="thes:FHQ07_01715"/>